<dbReference type="AlphaFoldDB" id="A0A9D4IAU0"/>
<keyword evidence="2" id="KW-1185">Reference proteome</keyword>
<protein>
    <submittedName>
        <fullName evidence="1">Uncharacterized protein</fullName>
    </submittedName>
</protein>
<reference evidence="1" key="1">
    <citation type="journal article" date="2019" name="bioRxiv">
        <title>The Genome of the Zebra Mussel, Dreissena polymorpha: A Resource for Invasive Species Research.</title>
        <authorList>
            <person name="McCartney M.A."/>
            <person name="Auch B."/>
            <person name="Kono T."/>
            <person name="Mallez S."/>
            <person name="Zhang Y."/>
            <person name="Obille A."/>
            <person name="Becker A."/>
            <person name="Abrahante J.E."/>
            <person name="Garbe J."/>
            <person name="Badalamenti J.P."/>
            <person name="Herman A."/>
            <person name="Mangelson H."/>
            <person name="Liachko I."/>
            <person name="Sullivan S."/>
            <person name="Sone E.D."/>
            <person name="Koren S."/>
            <person name="Silverstein K.A.T."/>
            <person name="Beckman K.B."/>
            <person name="Gohl D.M."/>
        </authorList>
    </citation>
    <scope>NUCLEOTIDE SEQUENCE</scope>
    <source>
        <strain evidence="1">Duluth1</strain>
        <tissue evidence="1">Whole animal</tissue>
    </source>
</reference>
<organism evidence="1 2">
    <name type="scientific">Dreissena polymorpha</name>
    <name type="common">Zebra mussel</name>
    <name type="synonym">Mytilus polymorpha</name>
    <dbReference type="NCBI Taxonomy" id="45954"/>
    <lineage>
        <taxon>Eukaryota</taxon>
        <taxon>Metazoa</taxon>
        <taxon>Spiralia</taxon>
        <taxon>Lophotrochozoa</taxon>
        <taxon>Mollusca</taxon>
        <taxon>Bivalvia</taxon>
        <taxon>Autobranchia</taxon>
        <taxon>Heteroconchia</taxon>
        <taxon>Euheterodonta</taxon>
        <taxon>Imparidentia</taxon>
        <taxon>Neoheterodontei</taxon>
        <taxon>Myida</taxon>
        <taxon>Dreissenoidea</taxon>
        <taxon>Dreissenidae</taxon>
        <taxon>Dreissena</taxon>
    </lineage>
</organism>
<sequence>MPRIIISRLKSKTKKLLVAEQTGFRAWLSTVEHIFDCQYWARHQALLTVQERASEDVLGREVAVRAVRIMLG</sequence>
<accession>A0A9D4IAU0</accession>
<gene>
    <name evidence="1" type="ORF">DPMN_169638</name>
</gene>
<comment type="caution">
    <text evidence="1">The sequence shown here is derived from an EMBL/GenBank/DDBJ whole genome shotgun (WGS) entry which is preliminary data.</text>
</comment>
<name>A0A9D4IAU0_DREPO</name>
<evidence type="ECO:0000313" key="1">
    <source>
        <dbReference type="EMBL" id="KAH3768426.1"/>
    </source>
</evidence>
<proteinExistence type="predicted"/>
<dbReference type="Proteomes" id="UP000828390">
    <property type="component" value="Unassembled WGS sequence"/>
</dbReference>
<evidence type="ECO:0000313" key="2">
    <source>
        <dbReference type="Proteomes" id="UP000828390"/>
    </source>
</evidence>
<reference evidence="1" key="2">
    <citation type="submission" date="2020-11" db="EMBL/GenBank/DDBJ databases">
        <authorList>
            <person name="McCartney M.A."/>
            <person name="Auch B."/>
            <person name="Kono T."/>
            <person name="Mallez S."/>
            <person name="Becker A."/>
            <person name="Gohl D.M."/>
            <person name="Silverstein K.A.T."/>
            <person name="Koren S."/>
            <person name="Bechman K.B."/>
            <person name="Herman A."/>
            <person name="Abrahante J.E."/>
            <person name="Garbe J."/>
        </authorList>
    </citation>
    <scope>NUCLEOTIDE SEQUENCE</scope>
    <source>
        <strain evidence="1">Duluth1</strain>
        <tissue evidence="1">Whole animal</tissue>
    </source>
</reference>
<dbReference type="EMBL" id="JAIWYP010000009">
    <property type="protein sequence ID" value="KAH3768426.1"/>
    <property type="molecule type" value="Genomic_DNA"/>
</dbReference>